<evidence type="ECO:0000313" key="3">
    <source>
        <dbReference type="Proteomes" id="UP001630127"/>
    </source>
</evidence>
<dbReference type="InterPro" id="IPR044821">
    <property type="entry name" value="At1g28695/At4g15970-like"/>
</dbReference>
<dbReference type="InterPro" id="IPR005069">
    <property type="entry name" value="Nucl-diP-sugar_transferase"/>
</dbReference>
<name>A0ABD3A0R4_9GENT</name>
<dbReference type="Proteomes" id="UP001630127">
    <property type="component" value="Unassembled WGS sequence"/>
</dbReference>
<accession>A0ABD3A0R4</accession>
<evidence type="ECO:0000313" key="2">
    <source>
        <dbReference type="EMBL" id="KAL3524100.1"/>
    </source>
</evidence>
<feature type="domain" description="Nucleotide-diphospho-sugar transferase" evidence="1">
    <location>
        <begin position="112"/>
        <end position="317"/>
    </location>
</feature>
<dbReference type="EMBL" id="JBJUIK010000007">
    <property type="protein sequence ID" value="KAL3524100.1"/>
    <property type="molecule type" value="Genomic_DNA"/>
</dbReference>
<reference evidence="2 3" key="1">
    <citation type="submission" date="2024-11" db="EMBL/GenBank/DDBJ databases">
        <title>A near-complete genome assembly of Cinchona calisaya.</title>
        <authorList>
            <person name="Lian D.C."/>
            <person name="Zhao X.W."/>
            <person name="Wei L."/>
        </authorList>
    </citation>
    <scope>NUCLEOTIDE SEQUENCE [LARGE SCALE GENOMIC DNA]</scope>
    <source>
        <tissue evidence="2">Nenye</tissue>
    </source>
</reference>
<comment type="caution">
    <text evidence="2">The sequence shown here is derived from an EMBL/GenBank/DDBJ whole genome shotgun (WGS) entry which is preliminary data.</text>
</comment>
<gene>
    <name evidence="2" type="ORF">ACH5RR_016934</name>
</gene>
<dbReference type="PANTHER" id="PTHR46038:SF29">
    <property type="entry name" value="NUCLEOTIDE-DIPHOSPHO-SUGAR TRANSFERASE DOMAIN-CONTAINING PROTEIN"/>
    <property type="match status" value="1"/>
</dbReference>
<organism evidence="2 3">
    <name type="scientific">Cinchona calisaya</name>
    <dbReference type="NCBI Taxonomy" id="153742"/>
    <lineage>
        <taxon>Eukaryota</taxon>
        <taxon>Viridiplantae</taxon>
        <taxon>Streptophyta</taxon>
        <taxon>Embryophyta</taxon>
        <taxon>Tracheophyta</taxon>
        <taxon>Spermatophyta</taxon>
        <taxon>Magnoliopsida</taxon>
        <taxon>eudicotyledons</taxon>
        <taxon>Gunneridae</taxon>
        <taxon>Pentapetalae</taxon>
        <taxon>asterids</taxon>
        <taxon>lamiids</taxon>
        <taxon>Gentianales</taxon>
        <taxon>Rubiaceae</taxon>
        <taxon>Cinchonoideae</taxon>
        <taxon>Cinchoneae</taxon>
        <taxon>Cinchona</taxon>
    </lineage>
</organism>
<dbReference type="Pfam" id="PF03407">
    <property type="entry name" value="Nucleotid_trans"/>
    <property type="match status" value="1"/>
</dbReference>
<proteinExistence type="predicted"/>
<protein>
    <recommendedName>
        <fullName evidence="1">Nucleotide-diphospho-sugar transferase domain-containing protein</fullName>
    </recommendedName>
</protein>
<evidence type="ECO:0000259" key="1">
    <source>
        <dbReference type="Pfam" id="PF03407"/>
    </source>
</evidence>
<dbReference type="AlphaFoldDB" id="A0ABD3A0R4"/>
<keyword evidence="3" id="KW-1185">Reference proteome</keyword>
<sequence>MDHHQKNSLFHYSACALLVFSLLCLLLLHAPGNSKHFLLLHRPLPQQEPSNSLQYTLTTVYKDELEEALAGASTENKTVIIAIVNKAYVEGDKPMLDLFLDGFWIGDGTRQLIDHLLIVAVDQMSYERCKFLRLHCYKLETDGVDFVGEKLYMSDDFIKMMWRRTQFLADVLKRGYDFIFTDTDVLWLRNPMENLIQPNESVDLQISTDKFNGRPWSESNRINTGFYMIKSNNKTIQLFDEWYAMKDNSTKMGKRMKEQDVLARLIREGIFRKLGLKVKFLDTLYFSGFCRDSRDVRVVKTVHANCCRRISAKLADLTAVIHDWNRFRSSGANETANFRWSKHNACVNSWKY</sequence>
<dbReference type="PANTHER" id="PTHR46038">
    <property type="entry name" value="EXPRESSED PROTEIN-RELATED"/>
    <property type="match status" value="1"/>
</dbReference>